<feature type="region of interest" description="Disordered" evidence="1">
    <location>
        <begin position="102"/>
        <end position="139"/>
    </location>
</feature>
<reference evidence="4" key="2">
    <citation type="submission" date="2015-01" db="EMBL/GenBank/DDBJ databases">
        <title>Evolutionary Origins and Diversification of the Mycorrhizal Mutualists.</title>
        <authorList>
            <consortium name="DOE Joint Genome Institute"/>
            <consortium name="Mycorrhizal Genomics Consortium"/>
            <person name="Kohler A."/>
            <person name="Kuo A."/>
            <person name="Nagy L.G."/>
            <person name="Floudas D."/>
            <person name="Copeland A."/>
            <person name="Barry K.W."/>
            <person name="Cichocki N."/>
            <person name="Veneault-Fourrey C."/>
            <person name="LaButti K."/>
            <person name="Lindquist E.A."/>
            <person name="Lipzen A."/>
            <person name="Lundell T."/>
            <person name="Morin E."/>
            <person name="Murat C."/>
            <person name="Riley R."/>
            <person name="Ohm R."/>
            <person name="Sun H."/>
            <person name="Tunlid A."/>
            <person name="Henrissat B."/>
            <person name="Grigoriev I.V."/>
            <person name="Hibbett D.S."/>
            <person name="Martin F."/>
        </authorList>
    </citation>
    <scope>NUCLEOTIDE SEQUENCE [LARGE SCALE GENOMIC DNA]</scope>
    <source>
        <strain evidence="4">441</strain>
    </source>
</reference>
<feature type="domain" description="KOW" evidence="2">
    <location>
        <begin position="395"/>
        <end position="422"/>
    </location>
</feature>
<feature type="domain" description="KOW" evidence="2">
    <location>
        <begin position="558"/>
        <end position="585"/>
    </location>
</feature>
<gene>
    <name evidence="3" type="ORF">PISMIDRAFT_18915</name>
</gene>
<dbReference type="OrthoDB" id="2688247at2759"/>
<dbReference type="InterPro" id="IPR005824">
    <property type="entry name" value="KOW"/>
</dbReference>
<keyword evidence="4" id="KW-1185">Reference proteome</keyword>
<dbReference type="GO" id="GO:0006357">
    <property type="term" value="P:regulation of transcription by RNA polymerase II"/>
    <property type="evidence" value="ECO:0007669"/>
    <property type="project" value="InterPro"/>
</dbReference>
<dbReference type="GO" id="GO:0006368">
    <property type="term" value="P:transcription elongation by RNA polymerase II"/>
    <property type="evidence" value="ECO:0007669"/>
    <property type="project" value="TreeGrafter"/>
</dbReference>
<dbReference type="PANTHER" id="PTHR11125">
    <property type="entry name" value="SUPPRESSOR OF TY 5"/>
    <property type="match status" value="1"/>
</dbReference>
<accession>A0A0C9XIP0</accession>
<feature type="compositionally biased region" description="Polar residues" evidence="1">
    <location>
        <begin position="127"/>
        <end position="136"/>
    </location>
</feature>
<dbReference type="HOGENOM" id="CLU_005689_0_0_1"/>
<feature type="compositionally biased region" description="Basic residues" evidence="1">
    <location>
        <begin position="244"/>
        <end position="259"/>
    </location>
</feature>
<dbReference type="InterPro" id="IPR014722">
    <property type="entry name" value="Rib_uL2_dom2"/>
</dbReference>
<sequence length="912" mass="101198">MSNFRLTSRMINKEALCLLSQYVLRMITLEVTLDEIKYILKSDFDEDEWMELTQNILLDRLDFADVEKEFVEMLAEQELRNATGASLHVSLFTVVSPTSDPPKLAGPSLKGQPNLVTSNLTAEGHNSEGTPSTTSVGPLLKDPSAWRLMMDWAQDKMDYPEFDDKIREFRPQYVHAEWQPLINAIFALSDPSNEDPRQPSSLVEDAMQIQGVRFAAPTDHLPTASAIQPSPPQSAMRHPAGQAPRKHPSSQAPKKRKRRRTSIMNLLDLAADESEENENEDEDVLPGERLSVELSIAWLHDIAVPEGVPLPLMKNIYIVDLFSASAQSFVHQYMQSRGVDVTSLPWLPRRLYVAGTCPAEIQNYLPPSHRFVTKEITLLPPIEATSLTDFKTQQTLPVRTWVRINKGIYKGDVGFVERSDRTHVVLVVAPREHPYDMPEQSGKKSLFSSELAALAGLRMEPIVSPAGVEIGFTCGDHDFIHGLLRLTAPTSSVTLFWREFDAVEIRGGQLRGSTGTLIDVEWHKRTATVLLHSAEGREGDLGGKENTIHSSIQDLRRVFSTGQTVRIIAGPYRGYVGHIVAACSGTVSLQYDGQATNVEVSELLLEMHVPDHVRSLSTRHTGVRMHLPEPTDGSQPGDTAVVCKGPYKGAEAPIEWMNTDGNQMWIYVKKGTDSFSAESDTGSTPTQHVDLHVDCIMVPVNFQDIQVYRAAHTISFSTEKGFDICVGDNIEVARGKWFRSRGTVQAVHMGKAYLDFVCDTYGQKISVPITFCRKVAERSDVQLSRWIGRDVWVIRGDKKGYQGTLRSIGRDSSHVALQGQPVQLRNNQIATPTGLVLDGTILPLDTVQELQRRSFIPVVRSITPPPPPSMAPPSEGSSATTSDAWMVTAEDLSPATHGYGSIVFLYLLYPVP</sequence>
<evidence type="ECO:0000313" key="3">
    <source>
        <dbReference type="EMBL" id="KIK12195.1"/>
    </source>
</evidence>
<evidence type="ECO:0000259" key="2">
    <source>
        <dbReference type="SMART" id="SM00739"/>
    </source>
</evidence>
<dbReference type="SMART" id="SM00739">
    <property type="entry name" value="KOW"/>
    <property type="match status" value="3"/>
</dbReference>
<name>A0A0C9XIP0_9AGAM</name>
<dbReference type="EMBL" id="KN834107">
    <property type="protein sequence ID" value="KIK12195.1"/>
    <property type="molecule type" value="Genomic_DNA"/>
</dbReference>
<reference evidence="3 4" key="1">
    <citation type="submission" date="2014-04" db="EMBL/GenBank/DDBJ databases">
        <authorList>
            <consortium name="DOE Joint Genome Institute"/>
            <person name="Kuo A."/>
            <person name="Kohler A."/>
            <person name="Costa M.D."/>
            <person name="Nagy L.G."/>
            <person name="Floudas D."/>
            <person name="Copeland A."/>
            <person name="Barry K.W."/>
            <person name="Cichocki N."/>
            <person name="Veneault-Fourrey C."/>
            <person name="LaButti K."/>
            <person name="Lindquist E.A."/>
            <person name="Lipzen A."/>
            <person name="Lundell T."/>
            <person name="Morin E."/>
            <person name="Murat C."/>
            <person name="Sun H."/>
            <person name="Tunlid A."/>
            <person name="Henrissat B."/>
            <person name="Grigoriev I.V."/>
            <person name="Hibbett D.S."/>
            <person name="Martin F."/>
            <person name="Nordberg H.P."/>
            <person name="Cantor M.N."/>
            <person name="Hua S.X."/>
        </authorList>
    </citation>
    <scope>NUCLEOTIDE SEQUENCE [LARGE SCALE GENOMIC DNA]</scope>
    <source>
        <strain evidence="3 4">441</strain>
    </source>
</reference>
<dbReference type="GO" id="GO:0032784">
    <property type="term" value="P:regulation of DNA-templated transcription elongation"/>
    <property type="evidence" value="ECO:0007669"/>
    <property type="project" value="InterPro"/>
</dbReference>
<organism evidence="3 4">
    <name type="scientific">Pisolithus microcarpus 441</name>
    <dbReference type="NCBI Taxonomy" id="765257"/>
    <lineage>
        <taxon>Eukaryota</taxon>
        <taxon>Fungi</taxon>
        <taxon>Dikarya</taxon>
        <taxon>Basidiomycota</taxon>
        <taxon>Agaricomycotina</taxon>
        <taxon>Agaricomycetes</taxon>
        <taxon>Agaricomycetidae</taxon>
        <taxon>Boletales</taxon>
        <taxon>Sclerodermatineae</taxon>
        <taxon>Pisolithaceae</taxon>
        <taxon>Pisolithus</taxon>
    </lineage>
</organism>
<dbReference type="PANTHER" id="PTHR11125:SF7">
    <property type="entry name" value="TRANSCRIPTION ELONGATION FACTOR SPT5"/>
    <property type="match status" value="1"/>
</dbReference>
<dbReference type="InterPro" id="IPR039659">
    <property type="entry name" value="SPT5"/>
</dbReference>
<proteinExistence type="predicted"/>
<dbReference type="GO" id="GO:0032044">
    <property type="term" value="C:DSIF complex"/>
    <property type="evidence" value="ECO:0007669"/>
    <property type="project" value="TreeGrafter"/>
</dbReference>
<dbReference type="Proteomes" id="UP000054018">
    <property type="component" value="Unassembled WGS sequence"/>
</dbReference>
<dbReference type="Gene3D" id="2.30.30.30">
    <property type="match status" value="1"/>
</dbReference>
<evidence type="ECO:0000256" key="1">
    <source>
        <dbReference type="SAM" id="MobiDB-lite"/>
    </source>
</evidence>
<dbReference type="STRING" id="765257.A0A0C9XIP0"/>
<feature type="domain" description="KOW" evidence="2">
    <location>
        <begin position="633"/>
        <end position="660"/>
    </location>
</feature>
<feature type="region of interest" description="Disordered" evidence="1">
    <location>
        <begin position="861"/>
        <end position="881"/>
    </location>
</feature>
<feature type="region of interest" description="Disordered" evidence="1">
    <location>
        <begin position="222"/>
        <end position="259"/>
    </location>
</feature>
<protein>
    <recommendedName>
        <fullName evidence="2">KOW domain-containing protein</fullName>
    </recommendedName>
</protein>
<dbReference type="AlphaFoldDB" id="A0A0C9XIP0"/>
<dbReference type="InterPro" id="IPR008991">
    <property type="entry name" value="Translation_prot_SH3-like_sf"/>
</dbReference>
<dbReference type="GO" id="GO:0003729">
    <property type="term" value="F:mRNA binding"/>
    <property type="evidence" value="ECO:0007669"/>
    <property type="project" value="TreeGrafter"/>
</dbReference>
<evidence type="ECO:0000313" key="4">
    <source>
        <dbReference type="Proteomes" id="UP000054018"/>
    </source>
</evidence>
<dbReference type="SUPFAM" id="SSF50104">
    <property type="entry name" value="Translation proteins SH3-like domain"/>
    <property type="match status" value="1"/>
</dbReference>